<proteinExistence type="predicted"/>
<organism evidence="2 3">
    <name type="scientific">Fundulus heteroclitus</name>
    <name type="common">Killifish</name>
    <name type="synonym">Mummichog</name>
    <dbReference type="NCBI Taxonomy" id="8078"/>
    <lineage>
        <taxon>Eukaryota</taxon>
        <taxon>Metazoa</taxon>
        <taxon>Chordata</taxon>
        <taxon>Craniata</taxon>
        <taxon>Vertebrata</taxon>
        <taxon>Euteleostomi</taxon>
        <taxon>Actinopterygii</taxon>
        <taxon>Neopterygii</taxon>
        <taxon>Teleostei</taxon>
        <taxon>Neoteleostei</taxon>
        <taxon>Acanthomorphata</taxon>
        <taxon>Ovalentaria</taxon>
        <taxon>Atherinomorphae</taxon>
        <taxon>Cyprinodontiformes</taxon>
        <taxon>Fundulidae</taxon>
        <taxon>Fundulus</taxon>
    </lineage>
</organism>
<dbReference type="GeneTree" id="ENSGT01100000263720"/>
<keyword evidence="3" id="KW-1185">Reference proteome</keyword>
<feature type="domain" description="DUF4939" evidence="1">
    <location>
        <begin position="48"/>
        <end position="131"/>
    </location>
</feature>
<name>A0A3Q2P8C5_FUNHE</name>
<reference evidence="2" key="1">
    <citation type="submission" date="2025-08" db="UniProtKB">
        <authorList>
            <consortium name="Ensembl"/>
        </authorList>
    </citation>
    <scope>IDENTIFICATION</scope>
</reference>
<evidence type="ECO:0000313" key="3">
    <source>
        <dbReference type="Proteomes" id="UP000265000"/>
    </source>
</evidence>
<dbReference type="Pfam" id="PF16297">
    <property type="entry name" value="DUF4939"/>
    <property type="match status" value="1"/>
</dbReference>
<reference evidence="2" key="2">
    <citation type="submission" date="2025-09" db="UniProtKB">
        <authorList>
            <consortium name="Ensembl"/>
        </authorList>
    </citation>
    <scope>IDENTIFICATION</scope>
</reference>
<sequence>TLMKLHSSIHITAVRPEQVCIKIHCMPPHLRWVYCHFQEAPSSVPGVGVSIPVPEPFSGDLSKSRGFLLQCSLVFSRTPQSFPDDAHKISDIVGLLRDRALKWADSFIDETTIHNYSYAEFLTLFKRTFSSSLIEEEAGKRLWEQDMELGKGFENT</sequence>
<dbReference type="InterPro" id="IPR032549">
    <property type="entry name" value="DUF4939"/>
</dbReference>
<accession>A0A3Q2P8C5</accession>
<dbReference type="Proteomes" id="UP000265000">
    <property type="component" value="Unplaced"/>
</dbReference>
<dbReference type="AlphaFoldDB" id="A0A3Q2P8C5"/>
<dbReference type="Ensembl" id="ENSFHET00000002694.1">
    <property type="protein sequence ID" value="ENSFHEP00000008100.1"/>
    <property type="gene ID" value="ENSFHEG00000009295.1"/>
</dbReference>
<evidence type="ECO:0000313" key="2">
    <source>
        <dbReference type="Ensembl" id="ENSFHEP00000008100.1"/>
    </source>
</evidence>
<protein>
    <recommendedName>
        <fullName evidence="1">DUF4939 domain-containing protein</fullName>
    </recommendedName>
</protein>
<evidence type="ECO:0000259" key="1">
    <source>
        <dbReference type="Pfam" id="PF16297"/>
    </source>
</evidence>